<accession>A0A0J6Y485</accession>
<keyword evidence="1" id="KW-0812">Transmembrane</keyword>
<gene>
    <name evidence="2" type="ORF">CIRG_01593</name>
</gene>
<reference evidence="3" key="1">
    <citation type="journal article" date="2010" name="Genome Res.">
        <title>Population genomic sequencing of Coccidioides fungi reveals recent hybridization and transposon control.</title>
        <authorList>
            <person name="Neafsey D.E."/>
            <person name="Barker B.M."/>
            <person name="Sharpton T.J."/>
            <person name="Stajich J.E."/>
            <person name="Park D.J."/>
            <person name="Whiston E."/>
            <person name="Hung C.-Y."/>
            <person name="McMahan C."/>
            <person name="White J."/>
            <person name="Sykes S."/>
            <person name="Heiman D."/>
            <person name="Young S."/>
            <person name="Zeng Q."/>
            <person name="Abouelleil A."/>
            <person name="Aftuck L."/>
            <person name="Bessette D."/>
            <person name="Brown A."/>
            <person name="FitzGerald M."/>
            <person name="Lui A."/>
            <person name="Macdonald J.P."/>
            <person name="Priest M."/>
            <person name="Orbach M.J."/>
            <person name="Galgiani J.N."/>
            <person name="Kirkland T.N."/>
            <person name="Cole G.T."/>
            <person name="Birren B.W."/>
            <person name="Henn M.R."/>
            <person name="Taylor J.W."/>
            <person name="Rounsley S.D."/>
        </authorList>
    </citation>
    <scope>NUCLEOTIDE SEQUENCE [LARGE SCALE GENOMIC DNA]</scope>
    <source>
        <strain evidence="3">RMSCC 2394</strain>
    </source>
</reference>
<dbReference type="EMBL" id="DS028093">
    <property type="protein sequence ID" value="KMP01453.1"/>
    <property type="molecule type" value="Genomic_DNA"/>
</dbReference>
<evidence type="ECO:0000313" key="2">
    <source>
        <dbReference type="EMBL" id="KMP01453.1"/>
    </source>
</evidence>
<dbReference type="Proteomes" id="UP000054565">
    <property type="component" value="Unassembled WGS sequence"/>
</dbReference>
<keyword evidence="1" id="KW-1133">Transmembrane helix</keyword>
<evidence type="ECO:0000313" key="3">
    <source>
        <dbReference type="Proteomes" id="UP000054565"/>
    </source>
</evidence>
<evidence type="ECO:0000256" key="1">
    <source>
        <dbReference type="SAM" id="Phobius"/>
    </source>
</evidence>
<name>A0A0J6Y485_COCIT</name>
<sequence>MAVRYFYIADPPVVLGSPGYEIGMNGSDGLSATRLHASAILEGSLALPKIAPSIPRVTGFEGSGPAFPEFPRPCVEEDTARSMWRVLGFPRASQRAKDAALRPPTSVRHSPVAVGLGQDIGGRGALAQAVSPGIPPASQFCDLAQSLILQTERWAFARDLDTNGQAWGFSLLVACCGLILLALLGIPRQ</sequence>
<proteinExistence type="predicted"/>
<protein>
    <submittedName>
        <fullName evidence="2">Uncharacterized protein</fullName>
    </submittedName>
</protein>
<dbReference type="AlphaFoldDB" id="A0A0J6Y485"/>
<keyword evidence="1" id="KW-0472">Membrane</keyword>
<organism evidence="2 3">
    <name type="scientific">Coccidioides immitis RMSCC 2394</name>
    <dbReference type="NCBI Taxonomy" id="404692"/>
    <lineage>
        <taxon>Eukaryota</taxon>
        <taxon>Fungi</taxon>
        <taxon>Dikarya</taxon>
        <taxon>Ascomycota</taxon>
        <taxon>Pezizomycotina</taxon>
        <taxon>Eurotiomycetes</taxon>
        <taxon>Eurotiomycetidae</taxon>
        <taxon>Onygenales</taxon>
        <taxon>Onygenaceae</taxon>
        <taxon>Coccidioides</taxon>
    </lineage>
</organism>
<feature type="transmembrane region" description="Helical" evidence="1">
    <location>
        <begin position="166"/>
        <end position="186"/>
    </location>
</feature>